<feature type="compositionally biased region" description="Basic and acidic residues" evidence="1">
    <location>
        <begin position="325"/>
        <end position="338"/>
    </location>
</feature>
<dbReference type="AlphaFoldDB" id="K0TII4"/>
<name>K0TII4_THAOC</name>
<protein>
    <submittedName>
        <fullName evidence="2">Uncharacterized protein</fullName>
    </submittedName>
</protein>
<sequence>SDGVARLNDSGPKSKSQEKCPVFGQSGRPPRLRTAGVPRLLRLACSLWPDGRSLQKKRRGQGLLVPPIPDPHPPTRRLRRHEDDEQSESHHSPAGFHRFGRQVSSHQLHDRRPGRRSRGHARHGPLPALREDPSSSSSPGPRTDDRRRLPNATGRLPAETALAVGDHCNHVRPSQRNRRTAAKRDHRPHSQMAEHHALLDRLERLQEKHSALQRAHDDRCLLVEELEEQVAVLSADIEEEDRDILSSSSHHRPISRAESTTTSGPTADAESISSKISDDERTAFSPGQTLSAEATRRLRELYAMPPLRRKRKVHASKSPPGPKMVGREGRGGGNGRAREGHQAITPIVMPRAVPATISEVVPRFQSLARSHHVPTNVSSQLQASSLVAQSSPQFHHWHAQKMAPSTLSNSQPSFIIAPLHQMKQEGVPVGVESYAQAYVDFCTSNRQHQAFRFQIPRQDPVRAEKRQRLDDVGGIRLRQLV</sequence>
<dbReference type="EMBL" id="AGNL01004364">
    <property type="protein sequence ID" value="EJK73601.1"/>
    <property type="molecule type" value="Genomic_DNA"/>
</dbReference>
<proteinExistence type="predicted"/>
<comment type="caution">
    <text evidence="2">The sequence shown here is derived from an EMBL/GenBank/DDBJ whole genome shotgun (WGS) entry which is preliminary data.</text>
</comment>
<accession>K0TII4</accession>
<feature type="compositionally biased region" description="Polar residues" evidence="1">
    <location>
        <begin position="257"/>
        <end position="275"/>
    </location>
</feature>
<evidence type="ECO:0000256" key="1">
    <source>
        <dbReference type="SAM" id="MobiDB-lite"/>
    </source>
</evidence>
<feature type="compositionally biased region" description="Basic residues" evidence="1">
    <location>
        <begin position="173"/>
        <end position="189"/>
    </location>
</feature>
<feature type="non-terminal residue" evidence="2">
    <location>
        <position position="1"/>
    </location>
</feature>
<organism evidence="2 3">
    <name type="scientific">Thalassiosira oceanica</name>
    <name type="common">Marine diatom</name>
    <dbReference type="NCBI Taxonomy" id="159749"/>
    <lineage>
        <taxon>Eukaryota</taxon>
        <taxon>Sar</taxon>
        <taxon>Stramenopiles</taxon>
        <taxon>Ochrophyta</taxon>
        <taxon>Bacillariophyta</taxon>
        <taxon>Coscinodiscophyceae</taxon>
        <taxon>Thalassiosirophycidae</taxon>
        <taxon>Thalassiosirales</taxon>
        <taxon>Thalassiosiraceae</taxon>
        <taxon>Thalassiosira</taxon>
    </lineage>
</organism>
<reference evidence="2 3" key="1">
    <citation type="journal article" date="2012" name="Genome Biol.">
        <title>Genome and low-iron response of an oceanic diatom adapted to chronic iron limitation.</title>
        <authorList>
            <person name="Lommer M."/>
            <person name="Specht M."/>
            <person name="Roy A.S."/>
            <person name="Kraemer L."/>
            <person name="Andreson R."/>
            <person name="Gutowska M.A."/>
            <person name="Wolf J."/>
            <person name="Bergner S.V."/>
            <person name="Schilhabel M.B."/>
            <person name="Klostermeier U.C."/>
            <person name="Beiko R.G."/>
            <person name="Rosenstiel P."/>
            <person name="Hippler M."/>
            <person name="Laroche J."/>
        </authorList>
    </citation>
    <scope>NUCLEOTIDE SEQUENCE [LARGE SCALE GENOMIC DNA]</scope>
    <source>
        <strain evidence="2 3">CCMP1005</strain>
    </source>
</reference>
<evidence type="ECO:0000313" key="2">
    <source>
        <dbReference type="EMBL" id="EJK73601.1"/>
    </source>
</evidence>
<feature type="region of interest" description="Disordered" evidence="1">
    <location>
        <begin position="1"/>
        <end position="191"/>
    </location>
</feature>
<gene>
    <name evidence="2" type="ORF">THAOC_04762</name>
</gene>
<feature type="compositionally biased region" description="Basic and acidic residues" evidence="1">
    <location>
        <begin position="80"/>
        <end position="91"/>
    </location>
</feature>
<feature type="compositionally biased region" description="Basic residues" evidence="1">
    <location>
        <begin position="112"/>
        <end position="123"/>
    </location>
</feature>
<keyword evidence="3" id="KW-1185">Reference proteome</keyword>
<feature type="region of interest" description="Disordered" evidence="1">
    <location>
        <begin position="239"/>
        <end position="338"/>
    </location>
</feature>
<evidence type="ECO:0000313" key="3">
    <source>
        <dbReference type="Proteomes" id="UP000266841"/>
    </source>
</evidence>
<dbReference type="Proteomes" id="UP000266841">
    <property type="component" value="Unassembled WGS sequence"/>
</dbReference>